<comment type="similarity">
    <text evidence="1">Belongs to the 'phage' integrase family.</text>
</comment>
<dbReference type="InterPro" id="IPR004107">
    <property type="entry name" value="Integrase_SAM-like_N"/>
</dbReference>
<keyword evidence="3 5" id="KW-0238">DNA-binding</keyword>
<dbReference type="PANTHER" id="PTHR30349:SF41">
    <property type="entry name" value="INTEGRASE_RECOMBINASE PROTEIN MJ0367-RELATED"/>
    <property type="match status" value="1"/>
</dbReference>
<dbReference type="InterPro" id="IPR010998">
    <property type="entry name" value="Integrase_recombinase_N"/>
</dbReference>
<feature type="domain" description="Tyr recombinase" evidence="6">
    <location>
        <begin position="173"/>
        <end position="362"/>
    </location>
</feature>
<proteinExistence type="inferred from homology"/>
<evidence type="ECO:0000256" key="4">
    <source>
        <dbReference type="ARBA" id="ARBA00023172"/>
    </source>
</evidence>
<keyword evidence="4" id="KW-0233">DNA recombination</keyword>
<keyword evidence="2" id="KW-0229">DNA integration</keyword>
<dbReference type="InterPro" id="IPR002104">
    <property type="entry name" value="Integrase_catalytic"/>
</dbReference>
<dbReference type="PROSITE" id="PS51898">
    <property type="entry name" value="TYR_RECOMBINASE"/>
    <property type="match status" value="1"/>
</dbReference>
<organism evidence="8 9">
    <name type="scientific">Pilimelia terevasa</name>
    <dbReference type="NCBI Taxonomy" id="53372"/>
    <lineage>
        <taxon>Bacteria</taxon>
        <taxon>Bacillati</taxon>
        <taxon>Actinomycetota</taxon>
        <taxon>Actinomycetes</taxon>
        <taxon>Micromonosporales</taxon>
        <taxon>Micromonosporaceae</taxon>
        <taxon>Pilimelia</taxon>
    </lineage>
</organism>
<dbReference type="GO" id="GO:0015074">
    <property type="term" value="P:DNA integration"/>
    <property type="evidence" value="ECO:0007669"/>
    <property type="project" value="UniProtKB-KW"/>
</dbReference>
<dbReference type="RefSeq" id="WP_189114528.1">
    <property type="nucleotide sequence ID" value="NZ_BMQC01000008.1"/>
</dbReference>
<protein>
    <submittedName>
        <fullName evidence="8">Site-specific integrase</fullName>
    </submittedName>
</protein>
<dbReference type="PANTHER" id="PTHR30349">
    <property type="entry name" value="PHAGE INTEGRASE-RELATED"/>
    <property type="match status" value="1"/>
</dbReference>
<accession>A0A8J3FL34</accession>
<dbReference type="InterPro" id="IPR013762">
    <property type="entry name" value="Integrase-like_cat_sf"/>
</dbReference>
<dbReference type="EMBL" id="BMQC01000008">
    <property type="protein sequence ID" value="GGK31824.1"/>
    <property type="molecule type" value="Genomic_DNA"/>
</dbReference>
<sequence>MWVERNGPTYRIRDVVAGKKVTLEAGYPTKTSAKKRMTALRADQLRGDFIDPRGGKILLNNWIDSYWPSYESTLKPSARRSEESRVRIHIRPLLGALPLAEIGDLTVQQFVHDIGAGVPDPQREGKWLRRPLSPKSVRNVHAILHKLLQAAVGQRYLRLNPSAGSAMPPRVHKEMRFLTAPEIGRLLAACSGEYQRWRPFVLLMLATGLRYGEATGLRVGDVDVLAGSLTVLRTRHEVDGGAYLFTEPKTSSSRRTVVFPTEVADELAGMVAAKDRGDALFAMDDGTPMTRNFRQRIWLRVRERAGLDGLRLHDLRHTHAAVLISAGTPLTAVQRRLGHSSIRVTSDLYGHLMPEVHDSIVSAVSAMLPKQREAAPTPAAA</sequence>
<name>A0A8J3FL34_9ACTN</name>
<evidence type="ECO:0000256" key="5">
    <source>
        <dbReference type="PROSITE-ProRule" id="PRU01248"/>
    </source>
</evidence>
<evidence type="ECO:0000259" key="6">
    <source>
        <dbReference type="PROSITE" id="PS51898"/>
    </source>
</evidence>
<dbReference type="InterPro" id="IPR011010">
    <property type="entry name" value="DNA_brk_join_enz"/>
</dbReference>
<dbReference type="AlphaFoldDB" id="A0A8J3FL34"/>
<comment type="caution">
    <text evidence="8">The sequence shown here is derived from an EMBL/GenBank/DDBJ whole genome shotgun (WGS) entry which is preliminary data.</text>
</comment>
<evidence type="ECO:0000313" key="8">
    <source>
        <dbReference type="EMBL" id="GGK31824.1"/>
    </source>
</evidence>
<dbReference type="InterPro" id="IPR050090">
    <property type="entry name" value="Tyrosine_recombinase_XerCD"/>
</dbReference>
<gene>
    <name evidence="8" type="ORF">GCM10010124_25740</name>
</gene>
<evidence type="ECO:0000256" key="1">
    <source>
        <dbReference type="ARBA" id="ARBA00008857"/>
    </source>
</evidence>
<reference evidence="8" key="1">
    <citation type="journal article" date="2014" name="Int. J. Syst. Evol. Microbiol.">
        <title>Complete genome sequence of Corynebacterium casei LMG S-19264T (=DSM 44701T), isolated from a smear-ripened cheese.</title>
        <authorList>
            <consortium name="US DOE Joint Genome Institute (JGI-PGF)"/>
            <person name="Walter F."/>
            <person name="Albersmeier A."/>
            <person name="Kalinowski J."/>
            <person name="Ruckert C."/>
        </authorList>
    </citation>
    <scope>NUCLEOTIDE SEQUENCE</scope>
    <source>
        <strain evidence="8">JCM 3091</strain>
    </source>
</reference>
<evidence type="ECO:0000256" key="2">
    <source>
        <dbReference type="ARBA" id="ARBA00022908"/>
    </source>
</evidence>
<dbReference type="Gene3D" id="1.10.443.10">
    <property type="entry name" value="Intergrase catalytic core"/>
    <property type="match status" value="1"/>
</dbReference>
<keyword evidence="9" id="KW-1185">Reference proteome</keyword>
<feature type="domain" description="Core-binding (CB)" evidence="7">
    <location>
        <begin position="53"/>
        <end position="152"/>
    </location>
</feature>
<evidence type="ECO:0000256" key="3">
    <source>
        <dbReference type="ARBA" id="ARBA00023125"/>
    </source>
</evidence>
<evidence type="ECO:0000313" key="9">
    <source>
        <dbReference type="Proteomes" id="UP000662200"/>
    </source>
</evidence>
<dbReference type="InterPro" id="IPR044068">
    <property type="entry name" value="CB"/>
</dbReference>
<reference evidence="8" key="2">
    <citation type="submission" date="2020-09" db="EMBL/GenBank/DDBJ databases">
        <authorList>
            <person name="Sun Q."/>
            <person name="Ohkuma M."/>
        </authorList>
    </citation>
    <scope>NUCLEOTIDE SEQUENCE</scope>
    <source>
        <strain evidence="8">JCM 3091</strain>
    </source>
</reference>
<dbReference type="SUPFAM" id="SSF56349">
    <property type="entry name" value="DNA breaking-rejoining enzymes"/>
    <property type="match status" value="1"/>
</dbReference>
<dbReference type="GO" id="GO:0006310">
    <property type="term" value="P:DNA recombination"/>
    <property type="evidence" value="ECO:0007669"/>
    <property type="project" value="UniProtKB-KW"/>
</dbReference>
<evidence type="ECO:0000259" key="7">
    <source>
        <dbReference type="PROSITE" id="PS51900"/>
    </source>
</evidence>
<dbReference type="Pfam" id="PF00589">
    <property type="entry name" value="Phage_integrase"/>
    <property type="match status" value="1"/>
</dbReference>
<dbReference type="CDD" id="cd01189">
    <property type="entry name" value="INT_ICEBs1_C_like"/>
    <property type="match status" value="1"/>
</dbReference>
<dbReference type="PROSITE" id="PS51900">
    <property type="entry name" value="CB"/>
    <property type="match status" value="1"/>
</dbReference>
<dbReference type="Pfam" id="PF14659">
    <property type="entry name" value="Phage_int_SAM_3"/>
    <property type="match status" value="1"/>
</dbReference>
<dbReference type="Proteomes" id="UP000662200">
    <property type="component" value="Unassembled WGS sequence"/>
</dbReference>
<dbReference type="GO" id="GO:0003677">
    <property type="term" value="F:DNA binding"/>
    <property type="evidence" value="ECO:0007669"/>
    <property type="project" value="UniProtKB-UniRule"/>
</dbReference>
<dbReference type="Gene3D" id="1.10.150.130">
    <property type="match status" value="1"/>
</dbReference>